<name>A0A2X2CW00_PSELU</name>
<gene>
    <name evidence="2" type="ORF">IRZ65_00460</name>
    <name evidence="3" type="ORF">NCTC11842_03380</name>
</gene>
<organism evidence="3 4">
    <name type="scientific">Pseudomonas luteola</name>
    <dbReference type="NCBI Taxonomy" id="47886"/>
    <lineage>
        <taxon>Bacteria</taxon>
        <taxon>Pseudomonadati</taxon>
        <taxon>Pseudomonadota</taxon>
        <taxon>Gammaproteobacteria</taxon>
        <taxon>Pseudomonadales</taxon>
        <taxon>Pseudomonadaceae</taxon>
        <taxon>Pseudomonas</taxon>
    </lineage>
</organism>
<dbReference type="EMBL" id="JADMCD010000001">
    <property type="protein sequence ID" value="MBF8639151.1"/>
    <property type="molecule type" value="Genomic_DNA"/>
</dbReference>
<reference evidence="3 4" key="1">
    <citation type="submission" date="2018-06" db="EMBL/GenBank/DDBJ databases">
        <authorList>
            <consortium name="Pathogen Informatics"/>
            <person name="Doyle S."/>
        </authorList>
    </citation>
    <scope>NUCLEOTIDE SEQUENCE [LARGE SCALE GENOMIC DNA]</scope>
    <source>
        <strain evidence="3 4">NCTC11842</strain>
    </source>
</reference>
<keyword evidence="1" id="KW-0472">Membrane</keyword>
<proteinExistence type="predicted"/>
<dbReference type="EMBL" id="UAUF01000013">
    <property type="protein sequence ID" value="SPZ09796.1"/>
    <property type="molecule type" value="Genomic_DNA"/>
</dbReference>
<dbReference type="AlphaFoldDB" id="A0A2X2CW00"/>
<dbReference type="InterPro" id="IPR009943">
    <property type="entry name" value="DUF1475"/>
</dbReference>
<accession>A0A2X2CW00</accession>
<protein>
    <submittedName>
        <fullName evidence="2">DUF1475 family protein</fullName>
    </submittedName>
    <submittedName>
        <fullName evidence="3">Protein of uncharacterized function (DUF1475)</fullName>
    </submittedName>
</protein>
<evidence type="ECO:0000313" key="4">
    <source>
        <dbReference type="Proteomes" id="UP000250443"/>
    </source>
</evidence>
<evidence type="ECO:0000256" key="1">
    <source>
        <dbReference type="SAM" id="Phobius"/>
    </source>
</evidence>
<dbReference type="Pfam" id="PF07343">
    <property type="entry name" value="DUF1475"/>
    <property type="match status" value="1"/>
</dbReference>
<dbReference type="Proteomes" id="UP000250443">
    <property type="component" value="Unassembled WGS sequence"/>
</dbReference>
<dbReference type="RefSeq" id="WP_010797553.1">
    <property type="nucleotide sequence ID" value="NZ_CP069262.1"/>
</dbReference>
<evidence type="ECO:0000313" key="5">
    <source>
        <dbReference type="Proteomes" id="UP000626180"/>
    </source>
</evidence>
<evidence type="ECO:0000313" key="2">
    <source>
        <dbReference type="EMBL" id="MBF8639151.1"/>
    </source>
</evidence>
<reference evidence="2 5" key="2">
    <citation type="submission" date="2020-10" db="EMBL/GenBank/DDBJ databases">
        <title>Genome sequences of Pseudomonas isolates.</title>
        <authorList>
            <person name="Wessels L."/>
            <person name="Reich F."/>
            <person name="Hammerl J."/>
        </authorList>
    </citation>
    <scope>NUCLEOTIDE SEQUENCE [LARGE SCALE GENOMIC DNA]</scope>
    <source>
        <strain evidence="2 5">20-MO00624-0</strain>
    </source>
</reference>
<evidence type="ECO:0000313" key="3">
    <source>
        <dbReference type="EMBL" id="SPZ09796.1"/>
    </source>
</evidence>
<feature type="transmembrane region" description="Helical" evidence="1">
    <location>
        <begin position="48"/>
        <end position="67"/>
    </location>
</feature>
<sequence>MRKVTALTLLLGVGWLVLVAITLRGTVEMGLVTGLYTFVGDFAHPWRAQFHSDLSLNVFLIALWLLYRARSWQVGLLWGLLALMAGALFTLPYVVIAMIRAKGDWRVLLLGRQARMSAPLES</sequence>
<feature type="transmembrane region" description="Helical" evidence="1">
    <location>
        <begin position="74"/>
        <end position="99"/>
    </location>
</feature>
<dbReference type="GeneID" id="300266900"/>
<dbReference type="Proteomes" id="UP000626180">
    <property type="component" value="Unassembled WGS sequence"/>
</dbReference>
<keyword evidence="1" id="KW-1133">Transmembrane helix</keyword>
<keyword evidence="5" id="KW-1185">Reference proteome</keyword>
<keyword evidence="1" id="KW-0812">Transmembrane</keyword>